<evidence type="ECO:0000256" key="1">
    <source>
        <dbReference type="ARBA" id="ARBA00009336"/>
    </source>
</evidence>
<dbReference type="InterPro" id="IPR011583">
    <property type="entry name" value="Chitinase_II/V-like_cat"/>
</dbReference>
<dbReference type="Pfam" id="PF00704">
    <property type="entry name" value="Glyco_hydro_18"/>
    <property type="match status" value="1"/>
</dbReference>
<comment type="caution">
    <text evidence="4">The sequence shown here is derived from an EMBL/GenBank/DDBJ whole genome shotgun (WGS) entry which is preliminary data.</text>
</comment>
<proteinExistence type="inferred from homology"/>
<dbReference type="CDD" id="cd02876">
    <property type="entry name" value="GH18_SI-CLP"/>
    <property type="match status" value="1"/>
</dbReference>
<dbReference type="PANTHER" id="PTHR46066:SF2">
    <property type="entry name" value="CHITINASE DOMAIN-CONTAINING PROTEIN 1"/>
    <property type="match status" value="1"/>
</dbReference>
<dbReference type="Gene3D" id="3.20.20.80">
    <property type="entry name" value="Glycosidases"/>
    <property type="match status" value="1"/>
</dbReference>
<organism evidence="4 5">
    <name type="scientific">Porites lobata</name>
    <dbReference type="NCBI Taxonomy" id="104759"/>
    <lineage>
        <taxon>Eukaryota</taxon>
        <taxon>Metazoa</taxon>
        <taxon>Cnidaria</taxon>
        <taxon>Anthozoa</taxon>
        <taxon>Hexacorallia</taxon>
        <taxon>Scleractinia</taxon>
        <taxon>Fungiina</taxon>
        <taxon>Poritidae</taxon>
        <taxon>Porites</taxon>
    </lineage>
</organism>
<name>A0ABN8PQ91_9CNID</name>
<dbReference type="PROSITE" id="PS51910">
    <property type="entry name" value="GH18_2"/>
    <property type="match status" value="1"/>
</dbReference>
<dbReference type="InterPro" id="IPR017853">
    <property type="entry name" value="GH"/>
</dbReference>
<evidence type="ECO:0000256" key="2">
    <source>
        <dbReference type="ARBA" id="ARBA00040976"/>
    </source>
</evidence>
<dbReference type="PANTHER" id="PTHR46066">
    <property type="entry name" value="CHITINASE DOMAIN-CONTAINING PROTEIN 1 FAMILY MEMBER"/>
    <property type="match status" value="1"/>
</dbReference>
<dbReference type="InterPro" id="IPR001223">
    <property type="entry name" value="Glyco_hydro18_cat"/>
</dbReference>
<dbReference type="EMBL" id="CALNXK010000078">
    <property type="protein sequence ID" value="CAH3146325.1"/>
    <property type="molecule type" value="Genomic_DNA"/>
</dbReference>
<dbReference type="Gene3D" id="3.10.50.10">
    <property type="match status" value="1"/>
</dbReference>
<dbReference type="InterPro" id="IPR029070">
    <property type="entry name" value="Chitinase_insertion_sf"/>
</dbReference>
<feature type="domain" description="GH18" evidence="3">
    <location>
        <begin position="83"/>
        <end position="399"/>
    </location>
</feature>
<dbReference type="SUPFAM" id="SSF51445">
    <property type="entry name" value="(Trans)glycosidases"/>
    <property type="match status" value="1"/>
</dbReference>
<keyword evidence="5" id="KW-1185">Reference proteome</keyword>
<gene>
    <name evidence="4" type="ORF">PLOB_00045005</name>
</gene>
<protein>
    <recommendedName>
        <fullName evidence="2">Chitinase domain-containing protein 1</fullName>
    </recommendedName>
</protein>
<comment type="similarity">
    <text evidence="1">Belongs to the glycosyl hydrolase 18 family.</text>
</comment>
<dbReference type="Proteomes" id="UP001159405">
    <property type="component" value="Unassembled WGS sequence"/>
</dbReference>
<evidence type="ECO:0000313" key="4">
    <source>
        <dbReference type="EMBL" id="CAH3146325.1"/>
    </source>
</evidence>
<evidence type="ECO:0000259" key="3">
    <source>
        <dbReference type="PROSITE" id="PS51910"/>
    </source>
</evidence>
<accession>A0ABN8PQ91</accession>
<sequence length="399" mass="45744">MQRIFVKIFICVLATCWISNVWRVCGTLSKKDKKDRKNKENRMPHLETNVMSRGLVVENPKTRDIIKFHSSYYKNTTEVNFEGEVLVYVTPWNSHGYDIAKIFSSKFTYVSPVWLQVKRRKTGNFAIEGGHDIDQGWMADVRKGGKHVKIVPRILFDQWSLNDFHIIFSSETALLSLIDTIVSFLRVNHFDGLTLEVWSQYRGDTKENLYLLVSKMADVLHKEKMKIILVIPPPFYAGEKLGAFNKHDFELLAPVLDGFSLMTYDYSSQGRPQAVTRYSCVSLYGKDRISDVSPEKGKQRSKILLGLNFYGQDFTSGGGGLIVSHRYVELLTKHKTEKLVWEEAVGEHSFSFSAAGSNHIVFYPTLKSIQVRLDLARELEVGISIWEIGQGLDYFYDLL</sequence>
<reference evidence="4 5" key="1">
    <citation type="submission" date="2022-05" db="EMBL/GenBank/DDBJ databases">
        <authorList>
            <consortium name="Genoscope - CEA"/>
            <person name="William W."/>
        </authorList>
    </citation>
    <scope>NUCLEOTIDE SEQUENCE [LARGE SCALE GENOMIC DNA]</scope>
</reference>
<evidence type="ECO:0000313" key="5">
    <source>
        <dbReference type="Proteomes" id="UP001159405"/>
    </source>
</evidence>
<dbReference type="SMART" id="SM00636">
    <property type="entry name" value="Glyco_18"/>
    <property type="match status" value="1"/>
</dbReference>